<gene>
    <name evidence="1" type="ORF">H9789_06805</name>
</gene>
<sequence>MKNIFVIGFTLFFLGACSGESHVYQMVEEWDGKEILFPENVSFSVGEVASVDNPLLRTTPYKIVHYTDSMGCMSCKLRLNDWALFVSDLQAEFQEMVPVYMFFCPKKGSGEIISLIENSGYKSPVCIDAEDSLNKLNHFPSDMAFRTFLLDKDNKVLAIGNPVLNPKVKDLYLRIIRGESPQAPSDAGTPVTTVSVSSAEADLGTFPWQEPRTCTFTLRNTGDRPLVIHDVTTSCGCLTVDYPEEPARPGEELTLRAHYRADSRGTVLKSMQVYCNAQGSPLRLRVTGTAE</sequence>
<comment type="caution">
    <text evidence="1">The sequence shown here is derived from an EMBL/GenBank/DDBJ whole genome shotgun (WGS) entry which is preliminary data.</text>
</comment>
<reference evidence="1" key="1">
    <citation type="journal article" date="2021" name="PeerJ">
        <title>Extensive microbial diversity within the chicken gut microbiome revealed by metagenomics and culture.</title>
        <authorList>
            <person name="Gilroy R."/>
            <person name="Ravi A."/>
            <person name="Getino M."/>
            <person name="Pursley I."/>
            <person name="Horton D.L."/>
            <person name="Alikhan N.F."/>
            <person name="Baker D."/>
            <person name="Gharbi K."/>
            <person name="Hall N."/>
            <person name="Watson M."/>
            <person name="Adriaenssens E.M."/>
            <person name="Foster-Nyarko E."/>
            <person name="Jarju S."/>
            <person name="Secka A."/>
            <person name="Antonio M."/>
            <person name="Oren A."/>
            <person name="Chaudhuri R.R."/>
            <person name="La Ragione R."/>
            <person name="Hildebrand F."/>
            <person name="Pallen M.J."/>
        </authorList>
    </citation>
    <scope>NUCLEOTIDE SEQUENCE</scope>
    <source>
        <strain evidence="1">G3-2149</strain>
    </source>
</reference>
<evidence type="ECO:0000313" key="1">
    <source>
        <dbReference type="EMBL" id="MBU3853511.1"/>
    </source>
</evidence>
<accession>A0A9E2L5S8</accession>
<dbReference type="Pfam" id="PF07610">
    <property type="entry name" value="DUF1573"/>
    <property type="match status" value="1"/>
</dbReference>
<dbReference type="PANTHER" id="PTHR37833">
    <property type="entry name" value="LIPOPROTEIN-RELATED"/>
    <property type="match status" value="1"/>
</dbReference>
<reference evidence="1" key="2">
    <citation type="submission" date="2021-04" db="EMBL/GenBank/DDBJ databases">
        <authorList>
            <person name="Gilroy R."/>
        </authorList>
    </citation>
    <scope>NUCLEOTIDE SEQUENCE</scope>
    <source>
        <strain evidence="1">G3-2149</strain>
    </source>
</reference>
<evidence type="ECO:0000313" key="2">
    <source>
        <dbReference type="Proteomes" id="UP000823865"/>
    </source>
</evidence>
<dbReference type="Proteomes" id="UP000823865">
    <property type="component" value="Unassembled WGS sequence"/>
</dbReference>
<dbReference type="PANTHER" id="PTHR37833:SF1">
    <property type="entry name" value="SIGNAL PEPTIDE PROTEIN"/>
    <property type="match status" value="1"/>
</dbReference>
<dbReference type="EMBL" id="JAHLFU010000142">
    <property type="protein sequence ID" value="MBU3853511.1"/>
    <property type="molecule type" value="Genomic_DNA"/>
</dbReference>
<organism evidence="1 2">
    <name type="scientific">Candidatus Paraprevotella stercoravium</name>
    <dbReference type="NCBI Taxonomy" id="2838725"/>
    <lineage>
        <taxon>Bacteria</taxon>
        <taxon>Pseudomonadati</taxon>
        <taxon>Bacteroidota</taxon>
        <taxon>Bacteroidia</taxon>
        <taxon>Bacteroidales</taxon>
        <taxon>Prevotellaceae</taxon>
        <taxon>Paraprevotella</taxon>
    </lineage>
</organism>
<dbReference type="Gene3D" id="2.60.40.10">
    <property type="entry name" value="Immunoglobulins"/>
    <property type="match status" value="1"/>
</dbReference>
<dbReference type="AlphaFoldDB" id="A0A9E2L5S8"/>
<dbReference type="InterPro" id="IPR011467">
    <property type="entry name" value="DUF1573"/>
</dbReference>
<proteinExistence type="predicted"/>
<protein>
    <submittedName>
        <fullName evidence="1">DUF1573 domain-containing protein</fullName>
    </submittedName>
</protein>
<dbReference type="InterPro" id="IPR013783">
    <property type="entry name" value="Ig-like_fold"/>
</dbReference>
<dbReference type="PROSITE" id="PS51257">
    <property type="entry name" value="PROKAR_LIPOPROTEIN"/>
    <property type="match status" value="1"/>
</dbReference>
<name>A0A9E2L5S8_9BACT</name>